<gene>
    <name evidence="1" type="ORF">CPLFYP93_01679</name>
</gene>
<protein>
    <submittedName>
        <fullName evidence="1">Uncharacterized protein</fullName>
    </submittedName>
</protein>
<dbReference type="EMBL" id="CACRTV010000043">
    <property type="protein sequence ID" value="VYU21747.1"/>
    <property type="molecule type" value="Genomic_DNA"/>
</dbReference>
<dbReference type="InterPro" id="IPR038765">
    <property type="entry name" value="Papain-like_cys_pep_sf"/>
</dbReference>
<dbReference type="AlphaFoldDB" id="A0A6N3D7W4"/>
<sequence length="186" mass="21555">MSKKSIYLVFSRTGTWLSRSIGFVTQTKYTHVSISLDSSFRTMYSFGRLDPDNPFSGGLTTENIYTGVFKKSPNARCLIYQLEITEKQFLDLEKEIKSFFDSDINYRYNFIGLFGVLMDKPIHRDKHYFCSQFITTLLKQSNIWHSPKIPELTSPTDLLNIPNKTLVYEGFINELDFSIKTQVALI</sequence>
<proteinExistence type="predicted"/>
<reference evidence="1" key="1">
    <citation type="submission" date="2019-11" db="EMBL/GenBank/DDBJ databases">
        <authorList>
            <person name="Feng L."/>
        </authorList>
    </citation>
    <scope>NUCLEOTIDE SEQUENCE</scope>
    <source>
        <strain evidence="1">CParaputrificumLFYP93</strain>
    </source>
</reference>
<dbReference type="Gene3D" id="3.90.1720.10">
    <property type="entry name" value="endopeptidase domain like (from Nostoc punctiforme)"/>
    <property type="match status" value="1"/>
</dbReference>
<dbReference type="SUPFAM" id="SSF54001">
    <property type="entry name" value="Cysteine proteinases"/>
    <property type="match status" value="1"/>
</dbReference>
<organism evidence="1">
    <name type="scientific">Clostridium paraputrificum</name>
    <dbReference type="NCBI Taxonomy" id="29363"/>
    <lineage>
        <taxon>Bacteria</taxon>
        <taxon>Bacillati</taxon>
        <taxon>Bacillota</taxon>
        <taxon>Clostridia</taxon>
        <taxon>Eubacteriales</taxon>
        <taxon>Clostridiaceae</taxon>
        <taxon>Clostridium</taxon>
    </lineage>
</organism>
<name>A0A6N3D7W4_9CLOT</name>
<accession>A0A6N3D7W4</accession>
<evidence type="ECO:0000313" key="1">
    <source>
        <dbReference type="EMBL" id="VYU21747.1"/>
    </source>
</evidence>
<dbReference type="RefSeq" id="WP_156561042.1">
    <property type="nucleotide sequence ID" value="NZ_CACRTV010000043.1"/>
</dbReference>